<dbReference type="Pfam" id="PF01359">
    <property type="entry name" value="Transposase_1"/>
    <property type="match status" value="1"/>
</dbReference>
<reference evidence="3" key="1">
    <citation type="submission" date="2025-08" db="UniProtKB">
        <authorList>
            <consortium name="RefSeq"/>
        </authorList>
    </citation>
    <scope>IDENTIFICATION</scope>
</reference>
<protein>
    <submittedName>
        <fullName evidence="3">Histone-lysine N-methyltransferase SETMAR-like</fullName>
    </submittedName>
</protein>
<name>A0ABM3LZM8_BICAN</name>
<dbReference type="RefSeq" id="XP_052744523.1">
    <property type="nucleotide sequence ID" value="XM_052888563.1"/>
</dbReference>
<keyword evidence="2" id="KW-1185">Reference proteome</keyword>
<proteinExistence type="predicted"/>
<feature type="region of interest" description="Disordered" evidence="1">
    <location>
        <begin position="26"/>
        <end position="47"/>
    </location>
</feature>
<dbReference type="Gene3D" id="3.30.420.10">
    <property type="entry name" value="Ribonuclease H-like superfamily/Ribonuclease H"/>
    <property type="match status" value="1"/>
</dbReference>
<dbReference type="InterPro" id="IPR001888">
    <property type="entry name" value="Transposase_1"/>
</dbReference>
<gene>
    <name evidence="3" type="primary">LOC128199364</name>
</gene>
<dbReference type="InterPro" id="IPR052709">
    <property type="entry name" value="Transposase-MT_Hybrid"/>
</dbReference>
<evidence type="ECO:0000313" key="3">
    <source>
        <dbReference type="RefSeq" id="XP_052744523.1"/>
    </source>
</evidence>
<dbReference type="InterPro" id="IPR036397">
    <property type="entry name" value="RNaseH_sf"/>
</dbReference>
<sequence>MRGVPGARPAFARGLLSVVSSGLSEESDEIESSGESSTYCPSSRSPSPSLIVTCDEKWILYDNRKRKMQWLTPGQMPQQCPKAKLTNKKVMVTVWWSQHGVIHYSFLRSGQAITADVYCAEFRTMLTKLAVKQPRLMNRSSPLLLHDNARPHTARESILTLQELQLETIRHPPYSPDLGPTDYHFFRDLDNYLRDKKISSKEAVQNAFTQFVQSRLSDFYRKGINDLPIRWDLMSQISET</sequence>
<feature type="compositionally biased region" description="Low complexity" evidence="1">
    <location>
        <begin position="33"/>
        <end position="47"/>
    </location>
</feature>
<evidence type="ECO:0000313" key="2">
    <source>
        <dbReference type="Proteomes" id="UP001652582"/>
    </source>
</evidence>
<evidence type="ECO:0000256" key="1">
    <source>
        <dbReference type="SAM" id="MobiDB-lite"/>
    </source>
</evidence>
<dbReference type="PANTHER" id="PTHR46060:SF2">
    <property type="entry name" value="HISTONE-LYSINE N-METHYLTRANSFERASE SETMAR"/>
    <property type="match status" value="1"/>
</dbReference>
<dbReference type="GeneID" id="128199364"/>
<organism evidence="2 3">
    <name type="scientific">Bicyclus anynana</name>
    <name type="common">Squinting bush brown butterfly</name>
    <dbReference type="NCBI Taxonomy" id="110368"/>
    <lineage>
        <taxon>Eukaryota</taxon>
        <taxon>Metazoa</taxon>
        <taxon>Ecdysozoa</taxon>
        <taxon>Arthropoda</taxon>
        <taxon>Hexapoda</taxon>
        <taxon>Insecta</taxon>
        <taxon>Pterygota</taxon>
        <taxon>Neoptera</taxon>
        <taxon>Endopterygota</taxon>
        <taxon>Lepidoptera</taxon>
        <taxon>Glossata</taxon>
        <taxon>Ditrysia</taxon>
        <taxon>Papilionoidea</taxon>
        <taxon>Nymphalidae</taxon>
        <taxon>Satyrinae</taxon>
        <taxon>Satyrini</taxon>
        <taxon>Mycalesina</taxon>
        <taxon>Bicyclus</taxon>
    </lineage>
</organism>
<dbReference type="PANTHER" id="PTHR46060">
    <property type="entry name" value="MARINER MOS1 TRANSPOSASE-LIKE PROTEIN"/>
    <property type="match status" value="1"/>
</dbReference>
<accession>A0ABM3LZM8</accession>
<dbReference type="Proteomes" id="UP001652582">
    <property type="component" value="Chromosome 23"/>
</dbReference>